<gene>
    <name evidence="6" type="ORF">AF331_10885</name>
</gene>
<name>A0A0M0G401_9BACI</name>
<keyword evidence="3" id="KW-0547">Nucleotide-binding</keyword>
<dbReference type="InterPro" id="IPR003439">
    <property type="entry name" value="ABC_transporter-like_ATP-bd"/>
</dbReference>
<evidence type="ECO:0000259" key="5">
    <source>
        <dbReference type="PROSITE" id="PS50893"/>
    </source>
</evidence>
<dbReference type="EMBL" id="LGUE01000004">
    <property type="protein sequence ID" value="KON84550.1"/>
    <property type="molecule type" value="Genomic_DNA"/>
</dbReference>
<dbReference type="InterPro" id="IPR027417">
    <property type="entry name" value="P-loop_NTPase"/>
</dbReference>
<evidence type="ECO:0000256" key="2">
    <source>
        <dbReference type="ARBA" id="ARBA00022448"/>
    </source>
</evidence>
<dbReference type="InterPro" id="IPR017871">
    <property type="entry name" value="ABC_transporter-like_CS"/>
</dbReference>
<dbReference type="PROSITE" id="PS50893">
    <property type="entry name" value="ABC_TRANSPORTER_2"/>
    <property type="match status" value="1"/>
</dbReference>
<evidence type="ECO:0000256" key="1">
    <source>
        <dbReference type="ARBA" id="ARBA00005417"/>
    </source>
</evidence>
<dbReference type="PANTHER" id="PTHR43335">
    <property type="entry name" value="ABC TRANSPORTER, ATP-BINDING PROTEIN"/>
    <property type="match status" value="1"/>
</dbReference>
<dbReference type="STRING" id="189381.GCA_900166615_01711"/>
<keyword evidence="7" id="KW-1185">Reference proteome</keyword>
<dbReference type="PROSITE" id="PS00211">
    <property type="entry name" value="ABC_TRANSPORTER_1"/>
    <property type="match status" value="1"/>
</dbReference>
<evidence type="ECO:0000256" key="3">
    <source>
        <dbReference type="ARBA" id="ARBA00022741"/>
    </source>
</evidence>
<evidence type="ECO:0000313" key="6">
    <source>
        <dbReference type="EMBL" id="KON84550.1"/>
    </source>
</evidence>
<dbReference type="Pfam" id="PF13732">
    <property type="entry name" value="DrrA1-3_C"/>
    <property type="match status" value="1"/>
</dbReference>
<reference evidence="7" key="1">
    <citation type="submission" date="2015-07" db="EMBL/GenBank/DDBJ databases">
        <title>Fjat-14235 jcm11544.</title>
        <authorList>
            <person name="Liu B."/>
            <person name="Wang J."/>
            <person name="Zhu Y."/>
            <person name="Liu G."/>
            <person name="Chen Q."/>
            <person name="Chen Z."/>
            <person name="Lan J."/>
            <person name="Che J."/>
            <person name="Ge C."/>
            <person name="Shi H."/>
            <person name="Pan Z."/>
            <person name="Liu X."/>
        </authorList>
    </citation>
    <scope>NUCLEOTIDE SEQUENCE [LARGE SCALE GENOMIC DNA]</scope>
    <source>
        <strain evidence="7">JCM 11544</strain>
    </source>
</reference>
<keyword evidence="4 6" id="KW-0067">ATP-binding</keyword>
<feature type="domain" description="ABC transporter" evidence="5">
    <location>
        <begin position="3"/>
        <end position="228"/>
    </location>
</feature>
<dbReference type="GO" id="GO:0016887">
    <property type="term" value="F:ATP hydrolysis activity"/>
    <property type="evidence" value="ECO:0007669"/>
    <property type="project" value="InterPro"/>
</dbReference>
<dbReference type="Gene3D" id="3.40.50.300">
    <property type="entry name" value="P-loop containing nucleotide triphosphate hydrolases"/>
    <property type="match status" value="1"/>
</dbReference>
<evidence type="ECO:0000313" key="7">
    <source>
        <dbReference type="Proteomes" id="UP000037405"/>
    </source>
</evidence>
<dbReference type="SMART" id="SM00382">
    <property type="entry name" value="AAA"/>
    <property type="match status" value="1"/>
</dbReference>
<keyword evidence="2" id="KW-0813">Transport</keyword>
<dbReference type="PATRIC" id="fig|189381.12.peg.2187"/>
<organism evidence="6 7">
    <name type="scientific">Rossellomorea marisflavi</name>
    <dbReference type="NCBI Taxonomy" id="189381"/>
    <lineage>
        <taxon>Bacteria</taxon>
        <taxon>Bacillati</taxon>
        <taxon>Bacillota</taxon>
        <taxon>Bacilli</taxon>
        <taxon>Bacillales</taxon>
        <taxon>Bacillaceae</taxon>
        <taxon>Rossellomorea</taxon>
    </lineage>
</organism>
<dbReference type="AlphaFoldDB" id="A0A0M0G401"/>
<dbReference type="RefSeq" id="WP_053428147.1">
    <property type="nucleotide sequence ID" value="NZ_LGUE01000004.1"/>
</dbReference>
<dbReference type="InterPro" id="IPR003593">
    <property type="entry name" value="AAA+_ATPase"/>
</dbReference>
<protein>
    <submittedName>
        <fullName evidence="6">ABC transporter ATP-binding protein</fullName>
    </submittedName>
</protein>
<dbReference type="GO" id="GO:0005524">
    <property type="term" value="F:ATP binding"/>
    <property type="evidence" value="ECO:0007669"/>
    <property type="project" value="UniProtKB-KW"/>
</dbReference>
<dbReference type="Proteomes" id="UP000037405">
    <property type="component" value="Unassembled WGS sequence"/>
</dbReference>
<comment type="caution">
    <text evidence="6">The sequence shown here is derived from an EMBL/GenBank/DDBJ whole genome shotgun (WGS) entry which is preliminary data.</text>
</comment>
<dbReference type="SUPFAM" id="SSF52540">
    <property type="entry name" value="P-loop containing nucleoside triphosphate hydrolases"/>
    <property type="match status" value="1"/>
</dbReference>
<dbReference type="InterPro" id="IPR025302">
    <property type="entry name" value="DrrA1/2-like_C"/>
</dbReference>
<accession>A0A0M0G401</accession>
<proteinExistence type="inferred from homology"/>
<comment type="similarity">
    <text evidence="1">Belongs to the ABC transporter superfamily.</text>
</comment>
<dbReference type="PANTHER" id="PTHR43335:SF11">
    <property type="entry name" value="ABC TRANSPORTER RELATED"/>
    <property type="match status" value="1"/>
</dbReference>
<sequence>MRLDVKNVSKTYKGHVALQPFSLVVDAGTCTGLIGPNGAGKSTLMRLMTGMEEPDMGEILLNDKPISSMKKEIGYLPQYPAFYEWMTASEHLAFMGRLSGMAPSVLEHDIGALLNKVGLAKRSNDRIATFSGGMKQRLGIAQALLHKPSLVIMDEPVSALDPIGRREVLSILEEIKTQTTLLISTHILSDAEELCQRFVIMTEGEMVEDAMIQDLLDRYSRQIIRLDAASMERGWLNHVAGLPFVESVNVTGRSLSILLKDLVQDKGKLLQEALDHSVDIHKFEVGRDSLEEIFIRMVTKS</sequence>
<dbReference type="OrthoDB" id="9804819at2"/>
<evidence type="ECO:0000256" key="4">
    <source>
        <dbReference type="ARBA" id="ARBA00022840"/>
    </source>
</evidence>
<dbReference type="Pfam" id="PF00005">
    <property type="entry name" value="ABC_tran"/>
    <property type="match status" value="1"/>
</dbReference>